<name>A0AAP5IDG6_9CYAN</name>
<dbReference type="InterPro" id="IPR018247">
    <property type="entry name" value="EF_Hand_1_Ca_BS"/>
</dbReference>
<proteinExistence type="predicted"/>
<sequence length="48" mass="5343">MDHDGDGSINFEEFCKLIPEESETNIGYKDSPILQISLFGYLVSTDSS</sequence>
<dbReference type="InterPro" id="IPR011992">
    <property type="entry name" value="EF-hand-dom_pair"/>
</dbReference>
<protein>
    <recommendedName>
        <fullName evidence="1">EF-hand domain-containing protein</fullName>
    </recommendedName>
</protein>
<feature type="domain" description="EF-hand" evidence="1">
    <location>
        <begin position="1"/>
        <end position="24"/>
    </location>
</feature>
<comment type="caution">
    <text evidence="2">The sequence shown here is derived from an EMBL/GenBank/DDBJ whole genome shotgun (WGS) entry which is preliminary data.</text>
</comment>
<dbReference type="GO" id="GO:0005509">
    <property type="term" value="F:calcium ion binding"/>
    <property type="evidence" value="ECO:0007669"/>
    <property type="project" value="InterPro"/>
</dbReference>
<reference evidence="3" key="1">
    <citation type="journal article" date="2021" name="Science">
        <title>Hunting the eagle killer: A cyanobacterial neurotoxin causes vacuolar myelinopathy.</title>
        <authorList>
            <person name="Breinlinger S."/>
            <person name="Phillips T.J."/>
            <person name="Haram B.N."/>
            <person name="Mares J."/>
            <person name="Martinez Yerena J.A."/>
            <person name="Hrouzek P."/>
            <person name="Sobotka R."/>
            <person name="Henderson W.M."/>
            <person name="Schmieder P."/>
            <person name="Williams S.M."/>
            <person name="Lauderdale J.D."/>
            <person name="Wilde H.D."/>
            <person name="Gerrin W."/>
            <person name="Kust A."/>
            <person name="Washington J.W."/>
            <person name="Wagner C."/>
            <person name="Geier B."/>
            <person name="Liebeke M."/>
            <person name="Enke H."/>
            <person name="Niedermeyer T.H.J."/>
            <person name="Wilde S.B."/>
        </authorList>
    </citation>
    <scope>NUCLEOTIDE SEQUENCE [LARGE SCALE GENOMIC DNA]</scope>
    <source>
        <strain evidence="3">Thurmond2011</strain>
    </source>
</reference>
<dbReference type="EMBL" id="JAALHA020000026">
    <property type="protein sequence ID" value="MDR9899591.1"/>
    <property type="molecule type" value="Genomic_DNA"/>
</dbReference>
<evidence type="ECO:0000313" key="3">
    <source>
        <dbReference type="Proteomes" id="UP000667802"/>
    </source>
</evidence>
<dbReference type="AlphaFoldDB" id="A0AAP5IDG6"/>
<dbReference type="PROSITE" id="PS50222">
    <property type="entry name" value="EF_HAND_2"/>
    <property type="match status" value="1"/>
</dbReference>
<dbReference type="InterPro" id="IPR002048">
    <property type="entry name" value="EF_hand_dom"/>
</dbReference>
<organism evidence="2 3">
    <name type="scientific">Aetokthonos hydrillicola Thurmond2011</name>
    <dbReference type="NCBI Taxonomy" id="2712845"/>
    <lineage>
        <taxon>Bacteria</taxon>
        <taxon>Bacillati</taxon>
        <taxon>Cyanobacteriota</taxon>
        <taxon>Cyanophyceae</taxon>
        <taxon>Nostocales</taxon>
        <taxon>Hapalosiphonaceae</taxon>
        <taxon>Aetokthonos</taxon>
    </lineage>
</organism>
<dbReference type="SUPFAM" id="SSF47473">
    <property type="entry name" value="EF-hand"/>
    <property type="match status" value="1"/>
</dbReference>
<evidence type="ECO:0000259" key="1">
    <source>
        <dbReference type="PROSITE" id="PS50222"/>
    </source>
</evidence>
<dbReference type="Proteomes" id="UP000667802">
    <property type="component" value="Unassembled WGS sequence"/>
</dbReference>
<keyword evidence="3" id="KW-1185">Reference proteome</keyword>
<dbReference type="PROSITE" id="PS00018">
    <property type="entry name" value="EF_HAND_1"/>
    <property type="match status" value="1"/>
</dbReference>
<evidence type="ECO:0000313" key="2">
    <source>
        <dbReference type="EMBL" id="MDR9899591.1"/>
    </source>
</evidence>
<gene>
    <name evidence="2" type="ORF">G7B40_034290</name>
</gene>
<accession>A0AAP5IDG6</accession>